<dbReference type="AlphaFoldDB" id="A0A7G2CC81"/>
<dbReference type="Proteomes" id="UP000515908">
    <property type="component" value="Chromosome 05"/>
</dbReference>
<sequence length="404" mass="43873">MTQDTPHSATELLRKLISFPSVSHQPNMPLIQWVEQYLKSFRAVTEVQAAAGDPTRANLIATFPDKHGGLQGGLVCSGHSDVVSAEGQPWRSPPYVMTERDGKLYGRGACDMKGYLAAVLSLAKEVSELSLERPFHIWLTYNEETDMQGIKELVASPTGRERLQGCLGCIIGEPTSMQIVYAHKGVYFHEYTSIGKGAHAALQTSGYNANQAAGEMLTHLFALQQDIATNGPFEEGYPVPHTTLCPSMVHGGVVYNSITDKCTIGFDIRNIPSDDPDRYYANLKTFVSAQNDRVVKASAPLEGCGTSLQRVEEVPAFGGRVDCALVRALQAASEEKDNLVKVNFCTEAGYVQQTGIDVVVCGPGDIAQAHQVDEFVTEEQLIKCCRVLLKTITLLCGGKSKSSI</sequence>
<dbReference type="Gene3D" id="3.40.630.10">
    <property type="entry name" value="Zn peptidases"/>
    <property type="match status" value="1"/>
</dbReference>
<dbReference type="EMBL" id="LR877149">
    <property type="protein sequence ID" value="CAD2215682.1"/>
    <property type="molecule type" value="Genomic_DNA"/>
</dbReference>
<keyword evidence="2" id="KW-0378">Hydrolase</keyword>
<dbReference type="PANTHER" id="PTHR43808">
    <property type="entry name" value="ACETYLORNITHINE DEACETYLASE"/>
    <property type="match status" value="1"/>
</dbReference>
<dbReference type="InterPro" id="IPR011650">
    <property type="entry name" value="Peptidase_M20_dimer"/>
</dbReference>
<protein>
    <submittedName>
        <fullName evidence="4">Peptidase family M20/M25/M40/Peptidase dimerisation domain containing protein, putative</fullName>
    </submittedName>
</protein>
<evidence type="ECO:0000256" key="2">
    <source>
        <dbReference type="ARBA" id="ARBA00022801"/>
    </source>
</evidence>
<evidence type="ECO:0000313" key="4">
    <source>
        <dbReference type="EMBL" id="CAD2215682.1"/>
    </source>
</evidence>
<dbReference type="GO" id="GO:0046872">
    <property type="term" value="F:metal ion binding"/>
    <property type="evidence" value="ECO:0007669"/>
    <property type="project" value="UniProtKB-KW"/>
</dbReference>
<dbReference type="CDD" id="cd03894">
    <property type="entry name" value="M20_ArgE"/>
    <property type="match status" value="1"/>
</dbReference>
<dbReference type="GO" id="GO:0006526">
    <property type="term" value="P:L-arginine biosynthetic process"/>
    <property type="evidence" value="ECO:0007669"/>
    <property type="project" value="InterPro"/>
</dbReference>
<dbReference type="InterPro" id="IPR036264">
    <property type="entry name" value="Bact_exopeptidase_dim_dom"/>
</dbReference>
<keyword evidence="5" id="KW-1185">Reference proteome</keyword>
<keyword evidence="1" id="KW-0479">Metal-binding</keyword>
<dbReference type="SUPFAM" id="SSF53187">
    <property type="entry name" value="Zn-dependent exopeptidases"/>
    <property type="match status" value="1"/>
</dbReference>
<dbReference type="Pfam" id="PF01546">
    <property type="entry name" value="Peptidase_M20"/>
    <property type="match status" value="1"/>
</dbReference>
<reference evidence="4 5" key="1">
    <citation type="submission" date="2020-08" db="EMBL/GenBank/DDBJ databases">
        <authorList>
            <person name="Newling K."/>
            <person name="Davey J."/>
            <person name="Forrester S."/>
        </authorList>
    </citation>
    <scope>NUCLEOTIDE SEQUENCE [LARGE SCALE GENOMIC DNA]</scope>
    <source>
        <strain evidence="5">Crithidia deanei Carvalho (ATCC PRA-265)</strain>
    </source>
</reference>
<dbReference type="NCBIfam" id="TIGR01892">
    <property type="entry name" value="AcOrn-deacetyl"/>
    <property type="match status" value="1"/>
</dbReference>
<dbReference type="Gene3D" id="3.30.70.360">
    <property type="match status" value="1"/>
</dbReference>
<organism evidence="4 5">
    <name type="scientific">Angomonas deanei</name>
    <dbReference type="NCBI Taxonomy" id="59799"/>
    <lineage>
        <taxon>Eukaryota</taxon>
        <taxon>Discoba</taxon>
        <taxon>Euglenozoa</taxon>
        <taxon>Kinetoplastea</taxon>
        <taxon>Metakinetoplastina</taxon>
        <taxon>Trypanosomatida</taxon>
        <taxon>Trypanosomatidae</taxon>
        <taxon>Strigomonadinae</taxon>
        <taxon>Angomonas</taxon>
    </lineage>
</organism>
<gene>
    <name evidence="4" type="ORF">ADEAN_000313700</name>
</gene>
<dbReference type="InterPro" id="IPR050072">
    <property type="entry name" value="Peptidase_M20A"/>
</dbReference>
<dbReference type="SUPFAM" id="SSF55031">
    <property type="entry name" value="Bacterial exopeptidase dimerisation domain"/>
    <property type="match status" value="1"/>
</dbReference>
<name>A0A7G2CC81_9TRYP</name>
<evidence type="ECO:0000313" key="5">
    <source>
        <dbReference type="Proteomes" id="UP000515908"/>
    </source>
</evidence>
<dbReference type="InterPro" id="IPR010169">
    <property type="entry name" value="AcOrn-deacetyl"/>
</dbReference>
<evidence type="ECO:0000259" key="3">
    <source>
        <dbReference type="Pfam" id="PF07687"/>
    </source>
</evidence>
<evidence type="ECO:0000256" key="1">
    <source>
        <dbReference type="ARBA" id="ARBA00022723"/>
    </source>
</evidence>
<dbReference type="OrthoDB" id="3064516at2759"/>
<accession>A0A7G2CC81</accession>
<dbReference type="VEuPathDB" id="TriTrypDB:ADEAN_000313700"/>
<proteinExistence type="predicted"/>
<dbReference type="InterPro" id="IPR002933">
    <property type="entry name" value="Peptidase_M20"/>
</dbReference>
<dbReference type="GO" id="GO:0008777">
    <property type="term" value="F:acetylornithine deacetylase activity"/>
    <property type="evidence" value="ECO:0007669"/>
    <property type="project" value="TreeGrafter"/>
</dbReference>
<dbReference type="Pfam" id="PF07687">
    <property type="entry name" value="M20_dimer"/>
    <property type="match status" value="1"/>
</dbReference>
<dbReference type="PANTHER" id="PTHR43808:SF31">
    <property type="entry name" value="N-ACETYL-L-CITRULLINE DEACETYLASE"/>
    <property type="match status" value="1"/>
</dbReference>
<feature type="domain" description="Peptidase M20 dimerisation" evidence="3">
    <location>
        <begin position="181"/>
        <end position="291"/>
    </location>
</feature>